<accession>A0A6C0BRF1</accession>
<proteinExistence type="predicted"/>
<evidence type="ECO:0000313" key="1">
    <source>
        <dbReference type="EMBL" id="QHS95015.1"/>
    </source>
</evidence>
<reference evidence="1" key="1">
    <citation type="journal article" date="2020" name="Nature">
        <title>Giant virus diversity and host interactions through global metagenomics.</title>
        <authorList>
            <person name="Schulz F."/>
            <person name="Roux S."/>
            <person name="Paez-Espino D."/>
            <person name="Jungbluth S."/>
            <person name="Walsh D.A."/>
            <person name="Denef V.J."/>
            <person name="McMahon K.D."/>
            <person name="Konstantinidis K.T."/>
            <person name="Eloe-Fadrosh E.A."/>
            <person name="Kyrpides N.C."/>
            <person name="Woyke T."/>
        </authorList>
    </citation>
    <scope>NUCLEOTIDE SEQUENCE</scope>
    <source>
        <strain evidence="1">GVMAG-M-3300018428-16</strain>
    </source>
</reference>
<organism evidence="1">
    <name type="scientific">viral metagenome</name>
    <dbReference type="NCBI Taxonomy" id="1070528"/>
    <lineage>
        <taxon>unclassified sequences</taxon>
        <taxon>metagenomes</taxon>
        <taxon>organismal metagenomes</taxon>
    </lineage>
</organism>
<dbReference type="EMBL" id="MN739237">
    <property type="protein sequence ID" value="QHS95015.1"/>
    <property type="molecule type" value="Genomic_DNA"/>
</dbReference>
<name>A0A6C0BRF1_9ZZZZ</name>
<protein>
    <submittedName>
        <fullName evidence="1">Uncharacterized protein</fullName>
    </submittedName>
</protein>
<sequence>MRTRKNRIIKRRKTKTKLPKLRKIDKSMKKFHYKIKDPFSKRKLAIHDGVKMEAKKKNGSLKKAAIAKKGRFNILRIYRRYKKVDECKTITKDMKYMDKKYGLNSTKDICGKK</sequence>
<dbReference type="AlphaFoldDB" id="A0A6C0BRF1"/>